<dbReference type="AlphaFoldDB" id="A0AAN8WQU6"/>
<keyword evidence="4" id="KW-0963">Cytoplasm</keyword>
<keyword evidence="6" id="KW-0175">Coiled coil</keyword>
<proteinExistence type="inferred from homology"/>
<evidence type="ECO:0000256" key="5">
    <source>
        <dbReference type="ARBA" id="ARBA00023212"/>
    </source>
</evidence>
<dbReference type="SUPFAM" id="SSF48452">
    <property type="entry name" value="TPR-like"/>
    <property type="match status" value="1"/>
</dbReference>
<dbReference type="Gene3D" id="1.25.40.10">
    <property type="entry name" value="Tetratricopeptide repeat domain"/>
    <property type="match status" value="1"/>
</dbReference>
<accession>A0AAN8WQU6</accession>
<dbReference type="GO" id="GO:0021952">
    <property type="term" value="P:central nervous system projection neuron axonogenesis"/>
    <property type="evidence" value="ECO:0007669"/>
    <property type="project" value="TreeGrafter"/>
</dbReference>
<dbReference type="GO" id="GO:0005856">
    <property type="term" value="C:cytoskeleton"/>
    <property type="evidence" value="ECO:0007669"/>
    <property type="project" value="UniProtKB-SubCell"/>
</dbReference>
<evidence type="ECO:0000313" key="8">
    <source>
        <dbReference type="Proteomes" id="UP001381693"/>
    </source>
</evidence>
<dbReference type="GO" id="GO:1990535">
    <property type="term" value="P:neuron projection maintenance"/>
    <property type="evidence" value="ECO:0007669"/>
    <property type="project" value="TreeGrafter"/>
</dbReference>
<evidence type="ECO:0000256" key="2">
    <source>
        <dbReference type="ARBA" id="ARBA00010305"/>
    </source>
</evidence>
<keyword evidence="5" id="KW-0206">Cytoskeleton</keyword>
<evidence type="ECO:0000256" key="4">
    <source>
        <dbReference type="ARBA" id="ARBA00022490"/>
    </source>
</evidence>
<sequence>MATLEDQYHKAVRLYQEECHNDPITEPYKSKYAAREIFEELKSRLSKQLDEDDDDDEFVSGEEGVDVVGTTRLRLATVIYHLGVIALETEELSTGEEHLNKALTIIGEVNGIPNVSGFSSASVNEVELIAAALSGDAESLLSSDSEAPSLSPLVLNPLTVMLAISCYNHLGILWSHRAGFPTSKQYLERAILLYKEYYQRNTTHPRTIHSLFSTSIEDENWEENGYSSLEKLHTHTLYYLAQVYGNMGMDEKSAEYLHSTLQRQLSSQDCDLIDWAINSATLSQFYLKKEKFRVSRHMLSSASKVLSRYEEEMNLQEADCEGATNKRDKFNRCSADVDRLWGHYCLTVLKYSIDQAINDDSSSSLSSPQTQEDVEEESLDKQLEFLQLDVSDLESEVVAKAVKNFEEARPLFLSGLRWLTNARQYYTMDDYASDHVKITQDMSHLYKSLAFFEPSEDRRSKMHKRRIDLLTAVVQELNPTYYLLVCRQINYELAETYSAMMTNKLALVSADGEPTVAQAKKINTLATSSIQHFLHYLDSMKDSTTGEQPEQYSEDSVRPALIAWFHLGRLWSKLVSSNPQSKLQNIAQSLQNYKRVVDYCERNPECQSIIAEELAICKEMVALLPRKMDRMRAEMS</sequence>
<feature type="coiled-coil region" evidence="6">
    <location>
        <begin position="299"/>
        <end position="326"/>
    </location>
</feature>
<comment type="caution">
    <text evidence="7">The sequence shown here is derived from an EMBL/GenBank/DDBJ whole genome shotgun (WGS) entry which is preliminary data.</text>
</comment>
<comment type="similarity">
    <text evidence="2">Belongs to the KIF-binding protein family.</text>
</comment>
<dbReference type="GO" id="GO:0000226">
    <property type="term" value="P:microtubule cytoskeleton organization"/>
    <property type="evidence" value="ECO:0007669"/>
    <property type="project" value="TreeGrafter"/>
</dbReference>
<dbReference type="PANTHER" id="PTHR46321:SF1">
    <property type="entry name" value="KIF-BINDING PROTEIN"/>
    <property type="match status" value="1"/>
</dbReference>
<gene>
    <name evidence="7" type="ORF">SK128_008486</name>
</gene>
<evidence type="ECO:0000313" key="7">
    <source>
        <dbReference type="EMBL" id="KAK7060072.1"/>
    </source>
</evidence>
<dbReference type="InterPro" id="IPR022083">
    <property type="entry name" value="KBP"/>
</dbReference>
<dbReference type="Pfam" id="PF12309">
    <property type="entry name" value="KBP_C"/>
    <property type="match status" value="1"/>
</dbReference>
<organism evidence="7 8">
    <name type="scientific">Halocaridina rubra</name>
    <name type="common">Hawaiian red shrimp</name>
    <dbReference type="NCBI Taxonomy" id="373956"/>
    <lineage>
        <taxon>Eukaryota</taxon>
        <taxon>Metazoa</taxon>
        <taxon>Ecdysozoa</taxon>
        <taxon>Arthropoda</taxon>
        <taxon>Crustacea</taxon>
        <taxon>Multicrustacea</taxon>
        <taxon>Malacostraca</taxon>
        <taxon>Eumalacostraca</taxon>
        <taxon>Eucarida</taxon>
        <taxon>Decapoda</taxon>
        <taxon>Pleocyemata</taxon>
        <taxon>Caridea</taxon>
        <taxon>Atyoidea</taxon>
        <taxon>Atyidae</taxon>
        <taxon>Halocaridina</taxon>
    </lineage>
</organism>
<evidence type="ECO:0000256" key="1">
    <source>
        <dbReference type="ARBA" id="ARBA00004245"/>
    </source>
</evidence>
<protein>
    <recommendedName>
        <fullName evidence="3">KIF-binding protein</fullName>
    </recommendedName>
</protein>
<evidence type="ECO:0000256" key="6">
    <source>
        <dbReference type="SAM" id="Coils"/>
    </source>
</evidence>
<name>A0AAN8WQU6_HALRR</name>
<dbReference type="Proteomes" id="UP001381693">
    <property type="component" value="Unassembled WGS sequence"/>
</dbReference>
<reference evidence="7 8" key="1">
    <citation type="submission" date="2023-11" db="EMBL/GenBank/DDBJ databases">
        <title>Halocaridina rubra genome assembly.</title>
        <authorList>
            <person name="Smith C."/>
        </authorList>
    </citation>
    <scope>NUCLEOTIDE SEQUENCE [LARGE SCALE GENOMIC DNA]</scope>
    <source>
        <strain evidence="7">EP-1</strain>
        <tissue evidence="7">Whole</tissue>
    </source>
</reference>
<comment type="subcellular location">
    <subcellularLocation>
        <location evidence="1">Cytoplasm</location>
        <location evidence="1">Cytoskeleton</location>
    </subcellularLocation>
</comment>
<dbReference type="InterPro" id="IPR011990">
    <property type="entry name" value="TPR-like_helical_dom_sf"/>
</dbReference>
<dbReference type="PANTHER" id="PTHR46321">
    <property type="entry name" value="KIF1-BINDING PROTEIN"/>
    <property type="match status" value="1"/>
</dbReference>
<keyword evidence="8" id="KW-1185">Reference proteome</keyword>
<dbReference type="EMBL" id="JAXCGZ010021090">
    <property type="protein sequence ID" value="KAK7060072.1"/>
    <property type="molecule type" value="Genomic_DNA"/>
</dbReference>
<evidence type="ECO:0000256" key="3">
    <source>
        <dbReference type="ARBA" id="ARBA00016840"/>
    </source>
</evidence>